<dbReference type="GO" id="GO:0000271">
    <property type="term" value="P:polysaccharide biosynthetic process"/>
    <property type="evidence" value="ECO:0007669"/>
    <property type="project" value="InterPro"/>
</dbReference>
<dbReference type="InterPro" id="IPR007267">
    <property type="entry name" value="GtrA_DPMS_TM"/>
</dbReference>
<protein>
    <submittedName>
        <fullName evidence="8">Membrane protein</fullName>
    </submittedName>
</protein>
<sequence length="147" mass="17242">MIKDLWVKYKSIIAYIFWGVVTTVVNLAVFQILSSGIHWNYQVANVIAWFLSVLVAYFTNKVWVFGSHYTTVSDFIVEFLRFYFYRGLTLVLDIIIMYVGVSLLGFNDPLQQFIVKFIDNVIVVIANYIFSKWLIFKDNRDIADKIE</sequence>
<evidence type="ECO:0000256" key="4">
    <source>
        <dbReference type="ARBA" id="ARBA00022989"/>
    </source>
</evidence>
<accession>A0A2S1ESJ3</accession>
<evidence type="ECO:0000256" key="1">
    <source>
        <dbReference type="ARBA" id="ARBA00004141"/>
    </source>
</evidence>
<feature type="transmembrane region" description="Helical" evidence="6">
    <location>
        <begin position="80"/>
        <end position="101"/>
    </location>
</feature>
<keyword evidence="3 6" id="KW-0812">Transmembrane</keyword>
<dbReference type="Pfam" id="PF04138">
    <property type="entry name" value="GtrA_DPMS_TM"/>
    <property type="match status" value="1"/>
</dbReference>
<keyword evidence="4 6" id="KW-1133">Transmembrane helix</keyword>
<dbReference type="PANTHER" id="PTHR38459">
    <property type="entry name" value="PROPHAGE BACTOPRENOL-LINKED GLUCOSE TRANSLOCASE HOMOLOG"/>
    <property type="match status" value="1"/>
</dbReference>
<dbReference type="EMBL" id="CP027805">
    <property type="protein sequence ID" value="AWD62876.1"/>
    <property type="molecule type" value="Genomic_DNA"/>
</dbReference>
<feature type="transmembrane region" description="Helical" evidence="6">
    <location>
        <begin position="12"/>
        <end position="33"/>
    </location>
</feature>
<evidence type="ECO:0000256" key="3">
    <source>
        <dbReference type="ARBA" id="ARBA00022692"/>
    </source>
</evidence>
<evidence type="ECO:0000313" key="9">
    <source>
        <dbReference type="Proteomes" id="UP000244369"/>
    </source>
</evidence>
<evidence type="ECO:0000256" key="6">
    <source>
        <dbReference type="SAM" id="Phobius"/>
    </source>
</evidence>
<evidence type="ECO:0000313" key="8">
    <source>
        <dbReference type="EMBL" id="AWD62876.1"/>
    </source>
</evidence>
<dbReference type="InterPro" id="IPR051401">
    <property type="entry name" value="GtrA_CellWall_Glycosyl"/>
</dbReference>
<dbReference type="PANTHER" id="PTHR38459:SF5">
    <property type="entry name" value="CELL WALL TEICHOIC ACID GLYCOSYLATION PROTEIN GTCA"/>
    <property type="match status" value="1"/>
</dbReference>
<comment type="subcellular location">
    <subcellularLocation>
        <location evidence="1">Membrane</location>
        <topology evidence="1">Multi-pass membrane protein</topology>
    </subcellularLocation>
</comment>
<reference evidence="8 9" key="1">
    <citation type="submission" date="2018-03" db="EMBL/GenBank/DDBJ databases">
        <title>Complete Genome Sequence of the Chinese traditional Highland Barley wine Isolate Lactobacillus reuteri WHH1689.</title>
        <authorList>
            <person name="Chen S."/>
            <person name="Chen L."/>
            <person name="Chen L."/>
            <person name="Li Y."/>
        </authorList>
    </citation>
    <scope>NUCLEOTIDE SEQUENCE [LARGE SCALE GENOMIC DNA]</scope>
    <source>
        <strain evidence="8 9">WHH1689</strain>
    </source>
</reference>
<organism evidence="8 9">
    <name type="scientific">Limosilactobacillus reuteri</name>
    <name type="common">Lactobacillus reuteri</name>
    <dbReference type="NCBI Taxonomy" id="1598"/>
    <lineage>
        <taxon>Bacteria</taxon>
        <taxon>Bacillati</taxon>
        <taxon>Bacillota</taxon>
        <taxon>Bacilli</taxon>
        <taxon>Lactobacillales</taxon>
        <taxon>Lactobacillaceae</taxon>
        <taxon>Limosilactobacillus</taxon>
    </lineage>
</organism>
<dbReference type="Proteomes" id="UP000244369">
    <property type="component" value="Chromosome"/>
</dbReference>
<dbReference type="AlphaFoldDB" id="A0A2S1ESJ3"/>
<keyword evidence="5 6" id="KW-0472">Membrane</keyword>
<comment type="similarity">
    <text evidence="2">Belongs to the GtrA family.</text>
</comment>
<gene>
    <name evidence="8" type="ORF">LWHH1689_1588</name>
</gene>
<feature type="domain" description="GtrA/DPMS transmembrane" evidence="7">
    <location>
        <begin position="15"/>
        <end position="136"/>
    </location>
</feature>
<name>A0A2S1ESJ3_LIMRT</name>
<feature type="transmembrane region" description="Helical" evidence="6">
    <location>
        <begin position="113"/>
        <end position="130"/>
    </location>
</feature>
<feature type="transmembrane region" description="Helical" evidence="6">
    <location>
        <begin position="39"/>
        <end position="59"/>
    </location>
</feature>
<evidence type="ECO:0000256" key="5">
    <source>
        <dbReference type="ARBA" id="ARBA00023136"/>
    </source>
</evidence>
<proteinExistence type="inferred from homology"/>
<evidence type="ECO:0000259" key="7">
    <source>
        <dbReference type="Pfam" id="PF04138"/>
    </source>
</evidence>
<dbReference type="GO" id="GO:0005886">
    <property type="term" value="C:plasma membrane"/>
    <property type="evidence" value="ECO:0007669"/>
    <property type="project" value="TreeGrafter"/>
</dbReference>
<evidence type="ECO:0000256" key="2">
    <source>
        <dbReference type="ARBA" id="ARBA00009399"/>
    </source>
</evidence>